<dbReference type="PANTHER" id="PTHR47893">
    <property type="entry name" value="REGULATORY PROTEIN PCHR"/>
    <property type="match status" value="1"/>
</dbReference>
<dbReference type="EMBL" id="BAABCW010000032">
    <property type="protein sequence ID" value="GAA3522998.1"/>
    <property type="molecule type" value="Genomic_DNA"/>
</dbReference>
<keyword evidence="2" id="KW-0238">DNA-binding</keyword>
<keyword evidence="6" id="KW-1185">Reference proteome</keyword>
<dbReference type="InterPro" id="IPR018060">
    <property type="entry name" value="HTH_AraC"/>
</dbReference>
<evidence type="ECO:0000313" key="5">
    <source>
        <dbReference type="EMBL" id="GAA3522998.1"/>
    </source>
</evidence>
<dbReference type="PANTHER" id="PTHR47893:SF1">
    <property type="entry name" value="REGULATORY PROTEIN PCHR"/>
    <property type="match status" value="1"/>
</dbReference>
<dbReference type="InterPro" id="IPR020449">
    <property type="entry name" value="Tscrpt_reg_AraC-type_HTH"/>
</dbReference>
<name>A0ABP6UVJ0_9FLAO</name>
<accession>A0ABP6UVJ0</accession>
<evidence type="ECO:0000256" key="1">
    <source>
        <dbReference type="ARBA" id="ARBA00023015"/>
    </source>
</evidence>
<evidence type="ECO:0000256" key="3">
    <source>
        <dbReference type="ARBA" id="ARBA00023163"/>
    </source>
</evidence>
<feature type="domain" description="HTH araC/xylS-type" evidence="4">
    <location>
        <begin position="233"/>
        <end position="331"/>
    </location>
</feature>
<keyword evidence="3" id="KW-0804">Transcription</keyword>
<dbReference type="InterPro" id="IPR009057">
    <property type="entry name" value="Homeodomain-like_sf"/>
</dbReference>
<keyword evidence="1" id="KW-0805">Transcription regulation</keyword>
<dbReference type="Pfam" id="PF12833">
    <property type="entry name" value="HTH_18"/>
    <property type="match status" value="1"/>
</dbReference>
<dbReference type="PRINTS" id="PR00032">
    <property type="entry name" value="HTHARAC"/>
</dbReference>
<sequence>MRFSTLEYTDQEAIFSQLQEQLKGTVSYNCGEYLINVDNEFANGTVRCVKVQNHKLFFEFDLKFYKDFELRICDQQSSPVNFMYNLNDQITLSLQGKDEEYTLEEFQTAIIFDKHYTPSFKFQADTTIKVCLISVYFPHNMEEASAIVSNIYSSFAKNSESNNFIYLGSYNIKIATQIKKLNEITEEGIVRKLLIVGMVQLILAMEIQHQQDDLNNAGNPTVNLTKLELKSIRDLAQEINEHVDVQYTLNYLTHKSCISAAKLQEGFKYLYGRTVTDYIRNVRLERAEQLIKTTDLNISEVVYSVGFSSRSYFSKIFKEKYSCSPKQYQDKLNYPAISA</sequence>
<organism evidence="5 6">
    <name type="scientific">Aquimarina addita</name>
    <dbReference type="NCBI Taxonomy" id="870485"/>
    <lineage>
        <taxon>Bacteria</taxon>
        <taxon>Pseudomonadati</taxon>
        <taxon>Bacteroidota</taxon>
        <taxon>Flavobacteriia</taxon>
        <taxon>Flavobacteriales</taxon>
        <taxon>Flavobacteriaceae</taxon>
        <taxon>Aquimarina</taxon>
    </lineage>
</organism>
<evidence type="ECO:0000259" key="4">
    <source>
        <dbReference type="PROSITE" id="PS01124"/>
    </source>
</evidence>
<gene>
    <name evidence="5" type="ORF">GCM10022393_42170</name>
</gene>
<dbReference type="Proteomes" id="UP001500459">
    <property type="component" value="Unassembled WGS sequence"/>
</dbReference>
<proteinExistence type="predicted"/>
<protein>
    <recommendedName>
        <fullName evidence="4">HTH araC/xylS-type domain-containing protein</fullName>
    </recommendedName>
</protein>
<dbReference type="Gene3D" id="1.10.10.60">
    <property type="entry name" value="Homeodomain-like"/>
    <property type="match status" value="1"/>
</dbReference>
<evidence type="ECO:0000256" key="2">
    <source>
        <dbReference type="ARBA" id="ARBA00023125"/>
    </source>
</evidence>
<evidence type="ECO:0000313" key="6">
    <source>
        <dbReference type="Proteomes" id="UP001500459"/>
    </source>
</evidence>
<dbReference type="RefSeq" id="WP_344930879.1">
    <property type="nucleotide sequence ID" value="NZ_BAABCW010000032.1"/>
</dbReference>
<dbReference type="SUPFAM" id="SSF46689">
    <property type="entry name" value="Homeodomain-like"/>
    <property type="match status" value="1"/>
</dbReference>
<dbReference type="PROSITE" id="PS01124">
    <property type="entry name" value="HTH_ARAC_FAMILY_2"/>
    <property type="match status" value="1"/>
</dbReference>
<reference evidence="6" key="1">
    <citation type="journal article" date="2019" name="Int. J. Syst. Evol. Microbiol.">
        <title>The Global Catalogue of Microorganisms (GCM) 10K type strain sequencing project: providing services to taxonomists for standard genome sequencing and annotation.</title>
        <authorList>
            <consortium name="The Broad Institute Genomics Platform"/>
            <consortium name="The Broad Institute Genome Sequencing Center for Infectious Disease"/>
            <person name="Wu L."/>
            <person name="Ma J."/>
        </authorList>
    </citation>
    <scope>NUCLEOTIDE SEQUENCE [LARGE SCALE GENOMIC DNA]</scope>
    <source>
        <strain evidence="6">JCM 17106</strain>
    </source>
</reference>
<dbReference type="SMART" id="SM00342">
    <property type="entry name" value="HTH_ARAC"/>
    <property type="match status" value="1"/>
</dbReference>
<dbReference type="InterPro" id="IPR053142">
    <property type="entry name" value="PchR_regulatory_protein"/>
</dbReference>
<comment type="caution">
    <text evidence="5">The sequence shown here is derived from an EMBL/GenBank/DDBJ whole genome shotgun (WGS) entry which is preliminary data.</text>
</comment>